<dbReference type="PANTHER" id="PTHR40465">
    <property type="entry name" value="CHROMOSOME 1, WHOLE GENOME SHOTGUN SEQUENCE"/>
    <property type="match status" value="1"/>
</dbReference>
<feature type="transmembrane region" description="Helical" evidence="2">
    <location>
        <begin position="155"/>
        <end position="182"/>
    </location>
</feature>
<dbReference type="PANTHER" id="PTHR40465:SF1">
    <property type="entry name" value="DUF6534 DOMAIN-CONTAINING PROTEIN"/>
    <property type="match status" value="1"/>
</dbReference>
<dbReference type="Proteomes" id="UP000053424">
    <property type="component" value="Unassembled WGS sequence"/>
</dbReference>
<feature type="transmembrane region" description="Helical" evidence="2">
    <location>
        <begin position="118"/>
        <end position="143"/>
    </location>
</feature>
<dbReference type="Pfam" id="PF20152">
    <property type="entry name" value="DUF6534"/>
    <property type="match status" value="1"/>
</dbReference>
<proteinExistence type="predicted"/>
<keyword evidence="2" id="KW-1133">Transmembrane helix</keyword>
<evidence type="ECO:0000313" key="5">
    <source>
        <dbReference type="Proteomes" id="UP000053424"/>
    </source>
</evidence>
<evidence type="ECO:0000256" key="1">
    <source>
        <dbReference type="SAM" id="MobiDB-lite"/>
    </source>
</evidence>
<reference evidence="4 5" key="1">
    <citation type="submission" date="2014-04" db="EMBL/GenBank/DDBJ databases">
        <authorList>
            <consortium name="DOE Joint Genome Institute"/>
            <person name="Kuo A."/>
            <person name="Gay G."/>
            <person name="Dore J."/>
            <person name="Kohler A."/>
            <person name="Nagy L.G."/>
            <person name="Floudas D."/>
            <person name="Copeland A."/>
            <person name="Barry K.W."/>
            <person name="Cichocki N."/>
            <person name="Veneault-Fourrey C."/>
            <person name="LaButti K."/>
            <person name="Lindquist E.A."/>
            <person name="Lipzen A."/>
            <person name="Lundell T."/>
            <person name="Morin E."/>
            <person name="Murat C."/>
            <person name="Sun H."/>
            <person name="Tunlid A."/>
            <person name="Henrissat B."/>
            <person name="Grigoriev I.V."/>
            <person name="Hibbett D.S."/>
            <person name="Martin F."/>
            <person name="Nordberg H.P."/>
            <person name="Cantor M.N."/>
            <person name="Hua S.X."/>
        </authorList>
    </citation>
    <scope>NUCLEOTIDE SEQUENCE [LARGE SCALE GENOMIC DNA]</scope>
    <source>
        <strain evidence="5">h7</strain>
    </source>
</reference>
<evidence type="ECO:0000259" key="3">
    <source>
        <dbReference type="Pfam" id="PF20152"/>
    </source>
</evidence>
<keyword evidence="2" id="KW-0472">Membrane</keyword>
<feature type="region of interest" description="Disordered" evidence="1">
    <location>
        <begin position="307"/>
        <end position="327"/>
    </location>
</feature>
<organism evidence="4 5">
    <name type="scientific">Hebeloma cylindrosporum</name>
    <dbReference type="NCBI Taxonomy" id="76867"/>
    <lineage>
        <taxon>Eukaryota</taxon>
        <taxon>Fungi</taxon>
        <taxon>Dikarya</taxon>
        <taxon>Basidiomycota</taxon>
        <taxon>Agaricomycotina</taxon>
        <taxon>Agaricomycetes</taxon>
        <taxon>Agaricomycetidae</taxon>
        <taxon>Agaricales</taxon>
        <taxon>Agaricineae</taxon>
        <taxon>Hymenogastraceae</taxon>
        <taxon>Hebeloma</taxon>
    </lineage>
</organism>
<dbReference type="InterPro" id="IPR045339">
    <property type="entry name" value="DUF6534"/>
</dbReference>
<name>A0A0C3C1W7_HEBCY</name>
<feature type="transmembrane region" description="Helical" evidence="2">
    <location>
        <begin position="12"/>
        <end position="35"/>
    </location>
</feature>
<feature type="domain" description="DUF6534" evidence="3">
    <location>
        <begin position="167"/>
        <end position="253"/>
    </location>
</feature>
<evidence type="ECO:0000313" key="4">
    <source>
        <dbReference type="EMBL" id="KIM38259.1"/>
    </source>
</evidence>
<dbReference type="EMBL" id="KN831792">
    <property type="protein sequence ID" value="KIM38259.1"/>
    <property type="molecule type" value="Genomic_DNA"/>
</dbReference>
<gene>
    <name evidence="4" type="ORF">M413DRAFT_447994</name>
</gene>
<protein>
    <recommendedName>
        <fullName evidence="3">DUF6534 domain-containing protein</fullName>
    </recommendedName>
</protein>
<accession>A0A0C3C1W7</accession>
<sequence length="334" mass="37275">MEGVDIPRTFGALMIGGIVAAVFGGVVTAQTFAYFKNYPADSKFIKLLVGVVWFIDFCHTIFVSTSLWDHLIVHFGSAQRIDYIPWSLAMTIAFTAMLTFLVHLFFVFRIFKLSKRNFFFAVPLTLLTCARLCFACLTTAKLIKLRSLTRFVDLYTWSFTIGLSLSSLFDVLVTGLLCYLFFINQKENSSLNGVLDKLMLYSFENGSVTCAATLSSLVCWITSHKNNLIFMGLHFVISKFYANSLLATLNTRKTLQPTGHRSQHSGSGDRNLPIMFGDSFSLSRKTSEAPSTLTPAMRIQVEKTRVTVSDGTSRASDARRDSLAKTEPLCTEVV</sequence>
<dbReference type="AlphaFoldDB" id="A0A0C3C1W7"/>
<dbReference type="HOGENOM" id="CLU_046025_0_0_1"/>
<reference evidence="5" key="2">
    <citation type="submission" date="2015-01" db="EMBL/GenBank/DDBJ databases">
        <title>Evolutionary Origins and Diversification of the Mycorrhizal Mutualists.</title>
        <authorList>
            <consortium name="DOE Joint Genome Institute"/>
            <consortium name="Mycorrhizal Genomics Consortium"/>
            <person name="Kohler A."/>
            <person name="Kuo A."/>
            <person name="Nagy L.G."/>
            <person name="Floudas D."/>
            <person name="Copeland A."/>
            <person name="Barry K.W."/>
            <person name="Cichocki N."/>
            <person name="Veneault-Fourrey C."/>
            <person name="LaButti K."/>
            <person name="Lindquist E.A."/>
            <person name="Lipzen A."/>
            <person name="Lundell T."/>
            <person name="Morin E."/>
            <person name="Murat C."/>
            <person name="Riley R."/>
            <person name="Ohm R."/>
            <person name="Sun H."/>
            <person name="Tunlid A."/>
            <person name="Henrissat B."/>
            <person name="Grigoriev I.V."/>
            <person name="Hibbett D.S."/>
            <person name="Martin F."/>
        </authorList>
    </citation>
    <scope>NUCLEOTIDE SEQUENCE [LARGE SCALE GENOMIC DNA]</scope>
    <source>
        <strain evidence="5">h7</strain>
    </source>
</reference>
<keyword evidence="2" id="KW-0812">Transmembrane</keyword>
<feature type="transmembrane region" description="Helical" evidence="2">
    <location>
        <begin position="47"/>
        <end position="68"/>
    </location>
</feature>
<keyword evidence="5" id="KW-1185">Reference proteome</keyword>
<evidence type="ECO:0000256" key="2">
    <source>
        <dbReference type="SAM" id="Phobius"/>
    </source>
</evidence>
<feature type="transmembrane region" description="Helical" evidence="2">
    <location>
        <begin position="88"/>
        <end position="111"/>
    </location>
</feature>
<dbReference type="STRING" id="686832.A0A0C3C1W7"/>
<dbReference type="OrthoDB" id="3206554at2759"/>